<keyword evidence="2" id="KW-1133">Transmembrane helix</keyword>
<evidence type="ECO:0000256" key="2">
    <source>
        <dbReference type="SAM" id="Phobius"/>
    </source>
</evidence>
<protein>
    <submittedName>
        <fullName evidence="3">Uncharacterized protein</fullName>
    </submittedName>
</protein>
<gene>
    <name evidence="3" type="ORF">CKAH01_18143</name>
</gene>
<keyword evidence="2" id="KW-0472">Membrane</keyword>
<reference evidence="3" key="1">
    <citation type="submission" date="2023-02" db="EMBL/GenBank/DDBJ databases">
        <title>Colletotrichum kahawae CIFC_Que2 genome sequencing and assembly.</title>
        <authorList>
            <person name="Baroncelli R."/>
        </authorList>
    </citation>
    <scope>NUCLEOTIDE SEQUENCE</scope>
    <source>
        <strain evidence="3">CIFC_Que2</strain>
    </source>
</reference>
<evidence type="ECO:0000256" key="1">
    <source>
        <dbReference type="SAM" id="MobiDB-lite"/>
    </source>
</evidence>
<organism evidence="3 4">
    <name type="scientific">Colletotrichum kahawae</name>
    <name type="common">Coffee berry disease fungus</name>
    <dbReference type="NCBI Taxonomy" id="34407"/>
    <lineage>
        <taxon>Eukaryota</taxon>
        <taxon>Fungi</taxon>
        <taxon>Dikarya</taxon>
        <taxon>Ascomycota</taxon>
        <taxon>Pezizomycotina</taxon>
        <taxon>Sordariomycetes</taxon>
        <taxon>Hypocreomycetidae</taxon>
        <taxon>Glomerellales</taxon>
        <taxon>Glomerellaceae</taxon>
        <taxon>Colletotrichum</taxon>
        <taxon>Colletotrichum gloeosporioides species complex</taxon>
    </lineage>
</organism>
<accession>A0AAD9Y9P5</accession>
<comment type="caution">
    <text evidence="3">The sequence shown here is derived from an EMBL/GenBank/DDBJ whole genome shotgun (WGS) entry which is preliminary data.</text>
</comment>
<feature type="transmembrane region" description="Helical" evidence="2">
    <location>
        <begin position="58"/>
        <end position="76"/>
    </location>
</feature>
<dbReference type="Proteomes" id="UP001281614">
    <property type="component" value="Unassembled WGS sequence"/>
</dbReference>
<evidence type="ECO:0000313" key="3">
    <source>
        <dbReference type="EMBL" id="KAK2747719.1"/>
    </source>
</evidence>
<proteinExistence type="predicted"/>
<sequence length="266" mass="29674">MSALQKRALDTNETGSTNASNVPTSSTNQTMGERIAALEAKSKSGTDSPQWKTVSTDVFLVVGWIASANGFMVMLLDNWWPRLIWFPASFLSLFNRCRNTKAFQDRIKKKWPTKATLASEVKSHLANHVALKTTLHTLDNAFNALISPANPTGWRPNGRLSTLEVDLAALQARYEESKRDFHRFIRAVAKHTRECEAAHTEKSGDFRRLQDTVEQLNRKFLVFEGRSGRVARLEGEVASLTERLEALENAPLSQHPPASTPSSSQP</sequence>
<dbReference type="AlphaFoldDB" id="A0AAD9Y9P5"/>
<dbReference type="EMBL" id="VYYT01000287">
    <property type="protein sequence ID" value="KAK2747719.1"/>
    <property type="molecule type" value="Genomic_DNA"/>
</dbReference>
<evidence type="ECO:0000313" key="4">
    <source>
        <dbReference type="Proteomes" id="UP001281614"/>
    </source>
</evidence>
<keyword evidence="2" id="KW-0812">Transmembrane</keyword>
<feature type="region of interest" description="Disordered" evidence="1">
    <location>
        <begin position="1"/>
        <end position="31"/>
    </location>
</feature>
<keyword evidence="4" id="KW-1185">Reference proteome</keyword>
<feature type="compositionally biased region" description="Polar residues" evidence="1">
    <location>
        <begin position="11"/>
        <end position="31"/>
    </location>
</feature>
<name>A0AAD9Y9P5_COLKA</name>